<dbReference type="EMBL" id="JARACI010001064">
    <property type="protein sequence ID" value="MDD9207215.1"/>
    <property type="molecule type" value="Genomic_DNA"/>
</dbReference>
<accession>A0ABT5TYS1</accession>
<feature type="transmembrane region" description="Helical" evidence="1">
    <location>
        <begin position="6"/>
        <end position="26"/>
    </location>
</feature>
<name>A0ABT5TYS1_9MICO</name>
<keyword evidence="1" id="KW-0812">Transmembrane</keyword>
<keyword evidence="3" id="KW-1185">Reference proteome</keyword>
<comment type="caution">
    <text evidence="2">The sequence shown here is derived from an EMBL/GenBank/DDBJ whole genome shotgun (WGS) entry which is preliminary data.</text>
</comment>
<organism evidence="2 3">
    <name type="scientific">Georgenia halotolerans</name>
    <dbReference type="NCBI Taxonomy" id="3028317"/>
    <lineage>
        <taxon>Bacteria</taxon>
        <taxon>Bacillati</taxon>
        <taxon>Actinomycetota</taxon>
        <taxon>Actinomycetes</taxon>
        <taxon>Micrococcales</taxon>
        <taxon>Bogoriellaceae</taxon>
        <taxon>Georgenia</taxon>
    </lineage>
</organism>
<evidence type="ECO:0000313" key="3">
    <source>
        <dbReference type="Proteomes" id="UP001165561"/>
    </source>
</evidence>
<feature type="transmembrane region" description="Helical" evidence="1">
    <location>
        <begin position="70"/>
        <end position="87"/>
    </location>
</feature>
<dbReference type="InterPro" id="IPR019662">
    <property type="entry name" value="DUF2516"/>
</dbReference>
<keyword evidence="1" id="KW-1133">Transmembrane helix</keyword>
<evidence type="ECO:0000313" key="2">
    <source>
        <dbReference type="EMBL" id="MDD9207215.1"/>
    </source>
</evidence>
<keyword evidence="1" id="KW-0472">Membrane</keyword>
<protein>
    <submittedName>
        <fullName evidence="2">DUF2516 family protein</fullName>
    </submittedName>
</protein>
<gene>
    <name evidence="2" type="ORF">PU560_12170</name>
</gene>
<proteinExistence type="predicted"/>
<reference evidence="2" key="1">
    <citation type="submission" date="2023-02" db="EMBL/GenBank/DDBJ databases">
        <title>Georgenia sp.10Sc9-8, isolated from a soil sample collected from the Taklamakan desert.</title>
        <authorList>
            <person name="Liu S."/>
        </authorList>
    </citation>
    <scope>NUCLEOTIDE SEQUENCE</scope>
    <source>
        <strain evidence="2">10Sc9-8</strain>
    </source>
</reference>
<dbReference type="Proteomes" id="UP001165561">
    <property type="component" value="Unassembled WGS sequence"/>
</dbReference>
<evidence type="ECO:0000256" key="1">
    <source>
        <dbReference type="SAM" id="Phobius"/>
    </source>
</evidence>
<feature type="transmembrane region" description="Helical" evidence="1">
    <location>
        <begin position="46"/>
        <end position="64"/>
    </location>
</feature>
<dbReference type="Pfam" id="PF10724">
    <property type="entry name" value="DUF2516"/>
    <property type="match status" value="1"/>
</dbReference>
<sequence>MLGTVQVYVFLILAIALFVVEVWALVDAARRPTPAFTTAGKRTKNFWLLLLAVGAVVGFLNVPVPGGAGTGTFLMFIAVVPAGIYLADVRPAVSGYSGRRPPRGGGW</sequence>